<evidence type="ECO:0000313" key="4">
    <source>
        <dbReference type="Proteomes" id="UP001152747"/>
    </source>
</evidence>
<organism evidence="3 4">
    <name type="scientific">Caenorhabditis angaria</name>
    <dbReference type="NCBI Taxonomy" id="860376"/>
    <lineage>
        <taxon>Eukaryota</taxon>
        <taxon>Metazoa</taxon>
        <taxon>Ecdysozoa</taxon>
        <taxon>Nematoda</taxon>
        <taxon>Chromadorea</taxon>
        <taxon>Rhabditida</taxon>
        <taxon>Rhabditina</taxon>
        <taxon>Rhabditomorpha</taxon>
        <taxon>Rhabditoidea</taxon>
        <taxon>Rhabditidae</taxon>
        <taxon>Peloderinae</taxon>
        <taxon>Caenorhabditis</taxon>
    </lineage>
</organism>
<accession>A0A9P1MZ91</accession>
<dbReference type="AlphaFoldDB" id="A0A9P1MZ91"/>
<gene>
    <name evidence="3" type="ORF">CAMP_LOCUS7769</name>
</gene>
<reference evidence="3" key="1">
    <citation type="submission" date="2022-11" db="EMBL/GenBank/DDBJ databases">
        <authorList>
            <person name="Kikuchi T."/>
        </authorList>
    </citation>
    <scope>NUCLEOTIDE SEQUENCE</scope>
    <source>
        <strain evidence="3">PS1010</strain>
    </source>
</reference>
<proteinExistence type="predicted"/>
<comment type="caution">
    <text evidence="3">The sequence shown here is derived from an EMBL/GenBank/DDBJ whole genome shotgun (WGS) entry which is preliminary data.</text>
</comment>
<feature type="region of interest" description="Disordered" evidence="1">
    <location>
        <begin position="124"/>
        <end position="171"/>
    </location>
</feature>
<keyword evidence="2" id="KW-0472">Membrane</keyword>
<evidence type="ECO:0000313" key="3">
    <source>
        <dbReference type="EMBL" id="CAI5445132.1"/>
    </source>
</evidence>
<feature type="region of interest" description="Disordered" evidence="1">
    <location>
        <begin position="63"/>
        <end position="98"/>
    </location>
</feature>
<protein>
    <submittedName>
        <fullName evidence="3">Uncharacterized protein</fullName>
    </submittedName>
</protein>
<dbReference type="EMBL" id="CANHGI010000003">
    <property type="protein sequence ID" value="CAI5445132.1"/>
    <property type="molecule type" value="Genomic_DNA"/>
</dbReference>
<evidence type="ECO:0000256" key="1">
    <source>
        <dbReference type="SAM" id="MobiDB-lite"/>
    </source>
</evidence>
<name>A0A9P1MZ91_9PELO</name>
<keyword evidence="4" id="KW-1185">Reference proteome</keyword>
<feature type="compositionally biased region" description="Basic and acidic residues" evidence="1">
    <location>
        <begin position="87"/>
        <end position="96"/>
    </location>
</feature>
<sequence length="171" mass="19324">MSDIIHQIITILCSFILFLVMSLTCSRKSSTREQAKPRGNRYLEGIQSPDCCDKKLKNTPCMPCKNEPKRPGKMSISMKKIKSKKVQHTEVPHENKTIVCPNQRPGYSKSTIAIQEAALSQIFNNTTNTSESDRANENVEKKAEKNEAKRGESKDEELLDLKDTQSPPRSE</sequence>
<keyword evidence="2" id="KW-1133">Transmembrane helix</keyword>
<evidence type="ECO:0000256" key="2">
    <source>
        <dbReference type="SAM" id="Phobius"/>
    </source>
</evidence>
<feature type="transmembrane region" description="Helical" evidence="2">
    <location>
        <begin position="6"/>
        <end position="26"/>
    </location>
</feature>
<feature type="compositionally biased region" description="Basic and acidic residues" evidence="1">
    <location>
        <begin position="131"/>
        <end position="153"/>
    </location>
</feature>
<keyword evidence="2" id="KW-0812">Transmembrane</keyword>
<dbReference type="Proteomes" id="UP001152747">
    <property type="component" value="Unassembled WGS sequence"/>
</dbReference>